<keyword evidence="5" id="KW-0472">Membrane</keyword>
<evidence type="ECO:0000256" key="6">
    <source>
        <dbReference type="SAM" id="Coils"/>
    </source>
</evidence>
<dbReference type="PANTHER" id="PTHR23157:SF25">
    <property type="entry name" value="GRIP AND COILED-COIL DOMAIN-CONTAINING PROTEIN 1"/>
    <property type="match status" value="1"/>
</dbReference>
<dbReference type="PANTHER" id="PTHR23157">
    <property type="entry name" value="GRIP AND COILED-COIL DOMAIN-CONTAINING PROTEIN 1"/>
    <property type="match status" value="1"/>
</dbReference>
<feature type="region of interest" description="Disordered" evidence="7">
    <location>
        <begin position="564"/>
        <end position="591"/>
    </location>
</feature>
<evidence type="ECO:0000256" key="2">
    <source>
        <dbReference type="ARBA" id="ARBA00004496"/>
    </source>
</evidence>
<feature type="region of interest" description="Disordered" evidence="7">
    <location>
        <begin position="168"/>
        <end position="217"/>
    </location>
</feature>
<feature type="coiled-coil region" evidence="6">
    <location>
        <begin position="356"/>
        <end position="449"/>
    </location>
</feature>
<keyword evidence="3" id="KW-0963">Cytoplasm</keyword>
<dbReference type="GeneID" id="95986041"/>
<dbReference type="Gene3D" id="1.10.220.60">
    <property type="entry name" value="GRIP domain"/>
    <property type="match status" value="1"/>
</dbReference>
<feature type="compositionally biased region" description="Low complexity" evidence="7">
    <location>
        <begin position="566"/>
        <end position="591"/>
    </location>
</feature>
<feature type="compositionally biased region" description="Low complexity" evidence="7">
    <location>
        <begin position="41"/>
        <end position="99"/>
    </location>
</feature>
<dbReference type="Proteomes" id="UP001565368">
    <property type="component" value="Unassembled WGS sequence"/>
</dbReference>
<keyword evidence="10" id="KW-1185">Reference proteome</keyword>
<dbReference type="EMBL" id="JBBXJM010000004">
    <property type="protein sequence ID" value="KAL1408193.1"/>
    <property type="molecule type" value="Genomic_DNA"/>
</dbReference>
<comment type="caution">
    <text evidence="9">The sequence shown here is derived from an EMBL/GenBank/DDBJ whole genome shotgun (WGS) entry which is preliminary data.</text>
</comment>
<evidence type="ECO:0000313" key="10">
    <source>
        <dbReference type="Proteomes" id="UP001565368"/>
    </source>
</evidence>
<feature type="region of interest" description="Disordered" evidence="7">
    <location>
        <begin position="31"/>
        <end position="156"/>
    </location>
</feature>
<feature type="compositionally biased region" description="Low complexity" evidence="7">
    <location>
        <begin position="236"/>
        <end position="247"/>
    </location>
</feature>
<feature type="coiled-coil region" evidence="6">
    <location>
        <begin position="608"/>
        <end position="695"/>
    </location>
</feature>
<evidence type="ECO:0000259" key="8">
    <source>
        <dbReference type="PROSITE" id="PS50913"/>
    </source>
</evidence>
<accession>A0ABR3Q0M2</accession>
<dbReference type="SMART" id="SM00755">
    <property type="entry name" value="Grip"/>
    <property type="match status" value="1"/>
</dbReference>
<protein>
    <recommendedName>
        <fullName evidence="8">GRIP domain-containing protein</fullName>
    </recommendedName>
</protein>
<feature type="compositionally biased region" description="Low complexity" evidence="7">
    <location>
        <begin position="108"/>
        <end position="117"/>
    </location>
</feature>
<feature type="compositionally biased region" description="Polar residues" evidence="7">
    <location>
        <begin position="31"/>
        <end position="40"/>
    </location>
</feature>
<reference evidence="9 10" key="1">
    <citation type="submission" date="2023-08" db="EMBL/GenBank/DDBJ databases">
        <title>Annotated Genome Sequence of Vanrija albida AlHP1.</title>
        <authorList>
            <person name="Herzog R."/>
        </authorList>
    </citation>
    <scope>NUCLEOTIDE SEQUENCE [LARGE SCALE GENOMIC DNA]</scope>
    <source>
        <strain evidence="9 10">AlHP1</strain>
    </source>
</reference>
<evidence type="ECO:0000256" key="7">
    <source>
        <dbReference type="SAM" id="MobiDB-lite"/>
    </source>
</evidence>
<feature type="coiled-coil region" evidence="6">
    <location>
        <begin position="724"/>
        <end position="758"/>
    </location>
</feature>
<evidence type="ECO:0000256" key="1">
    <source>
        <dbReference type="ARBA" id="ARBA00004184"/>
    </source>
</evidence>
<feature type="domain" description="GRIP" evidence="8">
    <location>
        <begin position="803"/>
        <end position="851"/>
    </location>
</feature>
<dbReference type="PROSITE" id="PS50913">
    <property type="entry name" value="GRIP"/>
    <property type="match status" value="1"/>
</dbReference>
<sequence>MFGVSLSDRLKAAVNQIEQTGKAAVNQFEQTGSQLQQRAISATQAPGAPATTATPGAAGSSSSPRPASPATRPKVTPAAASDSPRSPPVSTSPTKSSTSHLAESAIGSLRRSLQLQRESLDISRPGSAELKEADAPATPPTIAVADSSRPATPRALSATAAPFSLGSLASSAVPSGKATPGDVSDTEGGKAEGKVTDPLSVPLPVSPAATPAKEQTDPLSAGLLPAAEVKEKAAAEPEATPSSSPKANGDTTPDADASVEQRLAASERRFTDLSNRYTELLGQSHAANKIVKELTPLSGLADIDAFEGWLRMATTKLGLFEDQLKTLQGKFDLQASRMEELRDTHRLEGGSQTDLISKLRKQLSDAEAKLSAKATDAADTSQLKADLAKAETRAKEEEEKRTKAISLLKTVRQKHVKVEKEKEVIQQDLAEARAERTKAGEEVEKIKAERITQVDQLRKGFERETASIKERSDKELAARKAAWELEMITTKAAHAKELSHKATRITSLESQVKDLTSTKAKQFETIQSRQSEAESARGELEGLQTRTKELEFQLREATERVALLEDAPSARSPDVSDAAAAPARPSGTSAAEVQRLLAEADAKSEAKLSDLRFKVRSLERERNELEEDWASKLAQRVRELETLRRTLSDKEEEAATAAAARAERDARIDAADAARRELEREMVQLRAAVEEAHADVAVAAEAERAAREELATAGEATTSVQAQLDEAKALADKLRHNNKTLRDEMRKVQSSVQLLERQRNPGVGYWGASGGAEPAAAAVPPVATPPAPSSEAPSGSASPAPSRDEEEVNLEYLRNVILQFLEHKEMRPNLVRVLSVILRFTPQELRRLNAKLNT</sequence>
<evidence type="ECO:0000256" key="3">
    <source>
        <dbReference type="ARBA" id="ARBA00022490"/>
    </source>
</evidence>
<feature type="compositionally biased region" description="Low complexity" evidence="7">
    <location>
        <begin position="789"/>
        <end position="801"/>
    </location>
</feature>
<keyword evidence="4 6" id="KW-0175">Coiled coil</keyword>
<evidence type="ECO:0000313" key="9">
    <source>
        <dbReference type="EMBL" id="KAL1408193.1"/>
    </source>
</evidence>
<feature type="region of interest" description="Disordered" evidence="7">
    <location>
        <begin position="229"/>
        <end position="258"/>
    </location>
</feature>
<dbReference type="Pfam" id="PF01465">
    <property type="entry name" value="GRIP"/>
    <property type="match status" value="1"/>
</dbReference>
<evidence type="ECO:0000256" key="5">
    <source>
        <dbReference type="ARBA" id="ARBA00023136"/>
    </source>
</evidence>
<evidence type="ECO:0000256" key="4">
    <source>
        <dbReference type="ARBA" id="ARBA00023054"/>
    </source>
</evidence>
<proteinExistence type="predicted"/>
<name>A0ABR3Q0M2_9TREE</name>
<organism evidence="9 10">
    <name type="scientific">Vanrija albida</name>
    <dbReference type="NCBI Taxonomy" id="181172"/>
    <lineage>
        <taxon>Eukaryota</taxon>
        <taxon>Fungi</taxon>
        <taxon>Dikarya</taxon>
        <taxon>Basidiomycota</taxon>
        <taxon>Agaricomycotina</taxon>
        <taxon>Tremellomycetes</taxon>
        <taxon>Trichosporonales</taxon>
        <taxon>Trichosporonaceae</taxon>
        <taxon>Vanrija</taxon>
    </lineage>
</organism>
<feature type="region of interest" description="Disordered" evidence="7">
    <location>
        <begin position="774"/>
        <end position="806"/>
    </location>
</feature>
<gene>
    <name evidence="9" type="ORF">Q8F55_004998</name>
</gene>
<comment type="subcellular location">
    <subcellularLocation>
        <location evidence="2">Cytoplasm</location>
    </subcellularLocation>
    <subcellularLocation>
        <location evidence="1">Endomembrane system</location>
        <topology evidence="1">Peripheral membrane protein</topology>
    </subcellularLocation>
</comment>
<dbReference type="RefSeq" id="XP_069208137.1">
    <property type="nucleotide sequence ID" value="XM_069353495.1"/>
</dbReference>
<dbReference type="InterPro" id="IPR000237">
    <property type="entry name" value="GRIP_dom"/>
</dbReference>
<dbReference type="InterPro" id="IPR051952">
    <property type="entry name" value="Golgi-autophagy_related"/>
</dbReference>